<evidence type="ECO:0000256" key="1">
    <source>
        <dbReference type="ARBA" id="ARBA00011046"/>
    </source>
</evidence>
<dbReference type="Proteomes" id="UP000192266">
    <property type="component" value="Unassembled WGS sequence"/>
</dbReference>
<evidence type="ECO:0000313" key="5">
    <source>
        <dbReference type="EMBL" id="SMB84238.1"/>
    </source>
</evidence>
<dbReference type="Pfam" id="PF03965">
    <property type="entry name" value="Penicillinase_R"/>
    <property type="match status" value="1"/>
</dbReference>
<proteinExistence type="inferred from homology"/>
<keyword evidence="3" id="KW-0238">DNA-binding</keyword>
<name>A0A1W1USW8_9BACT</name>
<accession>A0A1W1USW8</accession>
<dbReference type="SUPFAM" id="SSF46785">
    <property type="entry name" value="Winged helix' DNA-binding domain"/>
    <property type="match status" value="1"/>
</dbReference>
<dbReference type="Gene3D" id="1.10.10.10">
    <property type="entry name" value="Winged helix-like DNA-binding domain superfamily/Winged helix DNA-binding domain"/>
    <property type="match status" value="1"/>
</dbReference>
<comment type="similarity">
    <text evidence="1">Belongs to the BlaI transcriptional regulatory family.</text>
</comment>
<dbReference type="InterPro" id="IPR005650">
    <property type="entry name" value="BlaI_family"/>
</dbReference>
<evidence type="ECO:0000256" key="2">
    <source>
        <dbReference type="ARBA" id="ARBA00023015"/>
    </source>
</evidence>
<organism evidence="5 6">
    <name type="scientific">Hymenobacter roseosalivarius DSM 11622</name>
    <dbReference type="NCBI Taxonomy" id="645990"/>
    <lineage>
        <taxon>Bacteria</taxon>
        <taxon>Pseudomonadati</taxon>
        <taxon>Bacteroidota</taxon>
        <taxon>Cytophagia</taxon>
        <taxon>Cytophagales</taxon>
        <taxon>Hymenobacteraceae</taxon>
        <taxon>Hymenobacter</taxon>
    </lineage>
</organism>
<keyword evidence="4" id="KW-0804">Transcription</keyword>
<reference evidence="5 6" key="1">
    <citation type="submission" date="2017-04" db="EMBL/GenBank/DDBJ databases">
        <authorList>
            <person name="Afonso C.L."/>
            <person name="Miller P.J."/>
            <person name="Scott M.A."/>
            <person name="Spackman E."/>
            <person name="Goraichik I."/>
            <person name="Dimitrov K.M."/>
            <person name="Suarez D.L."/>
            <person name="Swayne D.E."/>
        </authorList>
    </citation>
    <scope>NUCLEOTIDE SEQUENCE [LARGE SCALE GENOMIC DNA]</scope>
    <source>
        <strain evidence="5 6">DSM 11622</strain>
    </source>
</reference>
<dbReference type="InterPro" id="IPR036390">
    <property type="entry name" value="WH_DNA-bd_sf"/>
</dbReference>
<dbReference type="InterPro" id="IPR036388">
    <property type="entry name" value="WH-like_DNA-bd_sf"/>
</dbReference>
<dbReference type="OrthoDB" id="1098508at2"/>
<gene>
    <name evidence="5" type="ORF">SAMN00120144_0824</name>
</gene>
<evidence type="ECO:0000256" key="4">
    <source>
        <dbReference type="ARBA" id="ARBA00023163"/>
    </source>
</evidence>
<keyword evidence="6" id="KW-1185">Reference proteome</keyword>
<dbReference type="GO" id="GO:0003677">
    <property type="term" value="F:DNA binding"/>
    <property type="evidence" value="ECO:0007669"/>
    <property type="project" value="UniProtKB-KW"/>
</dbReference>
<evidence type="ECO:0000313" key="6">
    <source>
        <dbReference type="Proteomes" id="UP000192266"/>
    </source>
</evidence>
<sequence>MERLTQPEEEAMQVLWQLNGGFTKDVLDSLPEPKPPYTTLASTIRNLERKGYLRSEKLGNSYRFAPQIAAEEYRKRFMSAFVSEYFKNSYKEVVSFFAKDEKISAEELKEILSMIENRQAKE</sequence>
<dbReference type="STRING" id="645990.SAMN00120144_0824"/>
<dbReference type="AlphaFoldDB" id="A0A1W1USW8"/>
<evidence type="ECO:0000256" key="3">
    <source>
        <dbReference type="ARBA" id="ARBA00023125"/>
    </source>
</evidence>
<dbReference type="EMBL" id="FWWW01000039">
    <property type="protein sequence ID" value="SMB84238.1"/>
    <property type="molecule type" value="Genomic_DNA"/>
</dbReference>
<dbReference type="GO" id="GO:0045892">
    <property type="term" value="P:negative regulation of DNA-templated transcription"/>
    <property type="evidence" value="ECO:0007669"/>
    <property type="project" value="InterPro"/>
</dbReference>
<protein>
    <submittedName>
        <fullName evidence="5">Transcriptional repressor, CopY family</fullName>
    </submittedName>
</protein>
<dbReference type="PIRSF" id="PIRSF019455">
    <property type="entry name" value="CopR_AtkY"/>
    <property type="match status" value="1"/>
</dbReference>
<dbReference type="RefSeq" id="WP_084443693.1">
    <property type="nucleotide sequence ID" value="NZ_FWWW01000039.1"/>
</dbReference>
<dbReference type="Gene3D" id="1.10.4040.10">
    <property type="entry name" value="Penicillinase repressor domain"/>
    <property type="match status" value="1"/>
</dbReference>
<keyword evidence="2" id="KW-0805">Transcription regulation</keyword>